<evidence type="ECO:0000313" key="2">
    <source>
        <dbReference type="Proteomes" id="UP000828390"/>
    </source>
</evidence>
<reference evidence="1" key="1">
    <citation type="journal article" date="2019" name="bioRxiv">
        <title>The Genome of the Zebra Mussel, Dreissena polymorpha: A Resource for Invasive Species Research.</title>
        <authorList>
            <person name="McCartney M.A."/>
            <person name="Auch B."/>
            <person name="Kono T."/>
            <person name="Mallez S."/>
            <person name="Zhang Y."/>
            <person name="Obille A."/>
            <person name="Becker A."/>
            <person name="Abrahante J.E."/>
            <person name="Garbe J."/>
            <person name="Badalamenti J.P."/>
            <person name="Herman A."/>
            <person name="Mangelson H."/>
            <person name="Liachko I."/>
            <person name="Sullivan S."/>
            <person name="Sone E.D."/>
            <person name="Koren S."/>
            <person name="Silverstein K.A.T."/>
            <person name="Beckman K.B."/>
            <person name="Gohl D.M."/>
        </authorList>
    </citation>
    <scope>NUCLEOTIDE SEQUENCE</scope>
    <source>
        <strain evidence="1">Duluth1</strain>
        <tissue evidence="1">Whole animal</tissue>
    </source>
</reference>
<accession>A0A9D4L698</accession>
<gene>
    <name evidence="1" type="ORF">DPMN_095105</name>
</gene>
<dbReference type="AlphaFoldDB" id="A0A9D4L698"/>
<evidence type="ECO:0000313" key="1">
    <source>
        <dbReference type="EMBL" id="KAH3852593.1"/>
    </source>
</evidence>
<comment type="caution">
    <text evidence="1">The sequence shown here is derived from an EMBL/GenBank/DDBJ whole genome shotgun (WGS) entry which is preliminary data.</text>
</comment>
<proteinExistence type="predicted"/>
<dbReference type="EMBL" id="JAIWYP010000003">
    <property type="protein sequence ID" value="KAH3852593.1"/>
    <property type="molecule type" value="Genomic_DNA"/>
</dbReference>
<keyword evidence="2" id="KW-1185">Reference proteome</keyword>
<protein>
    <submittedName>
        <fullName evidence="1">Uncharacterized protein</fullName>
    </submittedName>
</protein>
<organism evidence="1 2">
    <name type="scientific">Dreissena polymorpha</name>
    <name type="common">Zebra mussel</name>
    <name type="synonym">Mytilus polymorpha</name>
    <dbReference type="NCBI Taxonomy" id="45954"/>
    <lineage>
        <taxon>Eukaryota</taxon>
        <taxon>Metazoa</taxon>
        <taxon>Spiralia</taxon>
        <taxon>Lophotrochozoa</taxon>
        <taxon>Mollusca</taxon>
        <taxon>Bivalvia</taxon>
        <taxon>Autobranchia</taxon>
        <taxon>Heteroconchia</taxon>
        <taxon>Euheterodonta</taxon>
        <taxon>Imparidentia</taxon>
        <taxon>Neoheterodontei</taxon>
        <taxon>Myida</taxon>
        <taxon>Dreissenoidea</taxon>
        <taxon>Dreissenidae</taxon>
        <taxon>Dreissena</taxon>
    </lineage>
</organism>
<sequence>MYQEALLEKLCAAFPDFTTKYGVHVVDSPGEEQLKEEDFNKKHGKQNMHV</sequence>
<name>A0A9D4L698_DREPO</name>
<reference evidence="1" key="2">
    <citation type="submission" date="2020-11" db="EMBL/GenBank/DDBJ databases">
        <authorList>
            <person name="McCartney M.A."/>
            <person name="Auch B."/>
            <person name="Kono T."/>
            <person name="Mallez S."/>
            <person name="Becker A."/>
            <person name="Gohl D.M."/>
            <person name="Silverstein K.A.T."/>
            <person name="Koren S."/>
            <person name="Bechman K.B."/>
            <person name="Herman A."/>
            <person name="Abrahante J.E."/>
            <person name="Garbe J."/>
        </authorList>
    </citation>
    <scope>NUCLEOTIDE SEQUENCE</scope>
    <source>
        <strain evidence="1">Duluth1</strain>
        <tissue evidence="1">Whole animal</tissue>
    </source>
</reference>
<dbReference type="Proteomes" id="UP000828390">
    <property type="component" value="Unassembled WGS sequence"/>
</dbReference>